<dbReference type="Proteomes" id="UP000621390">
    <property type="component" value="Unassembled WGS sequence"/>
</dbReference>
<name>A0A8I1KK91_9GAMM</name>
<protein>
    <submittedName>
        <fullName evidence="1">Uncharacterized protein</fullName>
    </submittedName>
</protein>
<dbReference type="AlphaFoldDB" id="A0A8I1KK91"/>
<proteinExistence type="predicted"/>
<dbReference type="EMBL" id="JAEMOP010000009">
    <property type="protein sequence ID" value="MBJ7316925.1"/>
    <property type="molecule type" value="Genomic_DNA"/>
</dbReference>
<reference evidence="1" key="1">
    <citation type="submission" date="2020-09" db="EMBL/GenBank/DDBJ databases">
        <title>Draft Genomes of Bacterial Isolates from North Pond Shallow Sediments.</title>
        <authorList>
            <person name="Kiel Reese B."/>
            <person name="Mullis M."/>
            <person name="Weisend R.E."/>
        </authorList>
    </citation>
    <scope>NUCLEOTIDE SEQUENCE</scope>
    <source>
        <strain evidence="1">KJE-2</strain>
    </source>
</reference>
<evidence type="ECO:0000313" key="2">
    <source>
        <dbReference type="EMBL" id="MBJ7316925.1"/>
    </source>
</evidence>
<sequence>MSELSKYLAEQKKQYLSVISESSRGQSAYQLAKVALEHSGSSSAAAASLLLSLEYGKGFNLQDLVRFDSENRAHADLVITGCIAHELWPSVWMSEAGYDGKSLIREVRNKWE</sequence>
<evidence type="ECO:0000313" key="3">
    <source>
        <dbReference type="Proteomes" id="UP000621390"/>
    </source>
</evidence>
<accession>A0A8I1KK91</accession>
<dbReference type="EMBL" id="JAEMOP010000009">
    <property type="protein sequence ID" value="MBJ7316909.1"/>
    <property type="molecule type" value="Genomic_DNA"/>
</dbReference>
<comment type="caution">
    <text evidence="1">The sequence shown here is derived from an EMBL/GenBank/DDBJ whole genome shotgun (WGS) entry which is preliminary data.</text>
</comment>
<organism evidence="1 3">
    <name type="scientific">Idiomarina abyssalis</name>
    <dbReference type="NCBI Taxonomy" id="86102"/>
    <lineage>
        <taxon>Bacteria</taxon>
        <taxon>Pseudomonadati</taxon>
        <taxon>Pseudomonadota</taxon>
        <taxon>Gammaproteobacteria</taxon>
        <taxon>Alteromonadales</taxon>
        <taxon>Idiomarinaceae</taxon>
        <taxon>Idiomarina</taxon>
    </lineage>
</organism>
<gene>
    <name evidence="1" type="ORF">JHC11_13010</name>
    <name evidence="2" type="ORF">JHC11_13090</name>
</gene>
<evidence type="ECO:0000313" key="1">
    <source>
        <dbReference type="EMBL" id="MBJ7316909.1"/>
    </source>
</evidence>
<dbReference type="RefSeq" id="WP_199496438.1">
    <property type="nucleotide sequence ID" value="NZ_JAEMOP010000009.1"/>
</dbReference>